<reference evidence="1" key="1">
    <citation type="submission" date="2022-10" db="EMBL/GenBank/DDBJ databases">
        <title>Tapping the CABI collections for fungal endophytes: first genome assemblies for Collariella, Neodidymelliopsis, Ascochyta clinopodiicola, Didymella pomorum, Didymosphaeria variabile, Neocosmospora piperis and Neocucurbitaria cava.</title>
        <authorList>
            <person name="Hill R."/>
        </authorList>
    </citation>
    <scope>NUCLEOTIDE SEQUENCE</scope>
    <source>
        <strain evidence="1">IMI 360193</strain>
    </source>
</reference>
<protein>
    <submittedName>
        <fullName evidence="1">Uncharacterized protein</fullName>
    </submittedName>
</protein>
<sequence>MFSAQDAKEIFESLSLEGDLSNPLLVTKSGDGFTTRKYVRRTFEDLITKHYGRRRTPLLEFSIDLDVSEETVRHLAEENDGTLLLRSGDGRQIITKSERDAIDQELEAGVVYGLVSKEAFASKHNLSYSSLDLLIDMSELQIIEVEGYLYSTSYEMTASGTITDLLREYIHDLEILTLTSTDVPGNPPTWFIHRTIDSLLEDPEFAGKIHIHELPSGVRCTPVQLIKQNHDDVIDSLQSGKLAYIDLHDFQRDNPTIYATVEETKDRLGSTQGIEIVESFAISDAWISNFSKECVSSMARDGDVDFGQPVIANFPDSIYHFILDKVEQAIRDLSPGTHRAGDTLLSEDSFSRHRNILLDLVRADAASQWHRRKEDPTIDEKYSLSATFYQILEDNPVLQNLIKERELEREFDEAFSARISELEKQNEVEFADFWTDRVVTRIAIYSEGLATVGDERLHDQLSELLAQYIQKDLVPDSLSKATSQGLMASRKTLKNVRRLESVLSSGKADVPALMSSLDKFHKKQTIDAATTSALASSKATMLGDMARRMQKQRKSDGPLLFLTLVVFLFAKHNAGVVYATGKFAPKLLRHLKPKLDTEHYAQLEAWKEAARAGSLSAEDRDGMKKMVEAGV</sequence>
<dbReference type="Proteomes" id="UP001140562">
    <property type="component" value="Unassembled WGS sequence"/>
</dbReference>
<evidence type="ECO:0000313" key="1">
    <source>
        <dbReference type="EMBL" id="KAJ4340108.1"/>
    </source>
</evidence>
<dbReference type="AlphaFoldDB" id="A0A9W8X3I3"/>
<name>A0A9W8X3I3_9PLEO</name>
<dbReference type="OrthoDB" id="3935714at2759"/>
<comment type="caution">
    <text evidence="1">The sequence shown here is derived from an EMBL/GenBank/DDBJ whole genome shotgun (WGS) entry which is preliminary data.</text>
</comment>
<keyword evidence="2" id="KW-1185">Reference proteome</keyword>
<organism evidence="1 2">
    <name type="scientific">Didymella glomerata</name>
    <dbReference type="NCBI Taxonomy" id="749621"/>
    <lineage>
        <taxon>Eukaryota</taxon>
        <taxon>Fungi</taxon>
        <taxon>Dikarya</taxon>
        <taxon>Ascomycota</taxon>
        <taxon>Pezizomycotina</taxon>
        <taxon>Dothideomycetes</taxon>
        <taxon>Pleosporomycetidae</taxon>
        <taxon>Pleosporales</taxon>
        <taxon>Pleosporineae</taxon>
        <taxon>Didymellaceae</taxon>
        <taxon>Didymella</taxon>
    </lineage>
</organism>
<evidence type="ECO:0000313" key="2">
    <source>
        <dbReference type="Proteomes" id="UP001140562"/>
    </source>
</evidence>
<dbReference type="EMBL" id="JAPEUV010000018">
    <property type="protein sequence ID" value="KAJ4340108.1"/>
    <property type="molecule type" value="Genomic_DNA"/>
</dbReference>
<accession>A0A9W8X3I3</accession>
<gene>
    <name evidence="1" type="ORF">N0V87_002729</name>
</gene>
<proteinExistence type="predicted"/>